<keyword evidence="4" id="KW-0274">FAD</keyword>
<dbReference type="AlphaFoldDB" id="A0A9P5TJT7"/>
<dbReference type="GO" id="GO:0050661">
    <property type="term" value="F:NADP binding"/>
    <property type="evidence" value="ECO:0007669"/>
    <property type="project" value="InterPro"/>
</dbReference>
<comment type="cofactor">
    <cofactor evidence="1">
        <name>FAD</name>
        <dbReference type="ChEBI" id="CHEBI:57692"/>
    </cofactor>
</comment>
<dbReference type="InterPro" id="IPR036188">
    <property type="entry name" value="FAD/NAD-bd_sf"/>
</dbReference>
<sequence>MVPSFSKVLQDGNVDGILSHLDTPLYWKDILALSWDIRTFKGTEKVKNFLSSQLGSAKCNPVQHFFPDLVWIQLLFKFETTVGLCSAPVWKVFSVFTNLEDLKYFLEKVGPLCNQEPNHGKWESARMEEIAFEGRNPTVLIIGGGQCVVDRNPKVGDNWRTRYKALCLHNTVWYNHLPYIPFPPSWPVYTPAIKLANWLEHYVEALELNVWTSSTVTSATQDPKTKVWSVTVTRSDGSQHVFEVKHVILAVGLLGGLLNMPKIPGMDTFKGKILHSLQHRKAADHAGKNRLWSENGPPTNIADRLSISMPMLMMAGVFHRLTKVIAKKDKELLDGLHKVGFRTTTGYKDCGFLLELFTSGGGYYPDVGGSQYLIYGKIKLKNDSQIKEFVEGGITFEDGSKLEVDVVVFCTGKVWA</sequence>
<name>A0A9P5TJT7_GYMJU</name>
<dbReference type="GO" id="GO:0004499">
    <property type="term" value="F:N,N-dimethylaniline monooxygenase activity"/>
    <property type="evidence" value="ECO:0007669"/>
    <property type="project" value="InterPro"/>
</dbReference>
<dbReference type="PANTHER" id="PTHR43539:SF68">
    <property type="entry name" value="FLAVIN-BINDING MONOOXYGENASE-LIKE PROTEIN (AFU_ORTHOLOGUE AFUA_4G09220)"/>
    <property type="match status" value="1"/>
</dbReference>
<evidence type="ECO:0000256" key="3">
    <source>
        <dbReference type="ARBA" id="ARBA00022630"/>
    </source>
</evidence>
<dbReference type="InterPro" id="IPR020946">
    <property type="entry name" value="Flavin_mOase-like"/>
</dbReference>
<protein>
    <recommendedName>
        <fullName evidence="9">Flavin-containing monooxygenase</fullName>
    </recommendedName>
</protein>
<dbReference type="OrthoDB" id="74360at2759"/>
<dbReference type="FunFam" id="3.50.50.60:FF:000023">
    <property type="entry name" value="Dimethylaniline monooxygenase [N-oxide-forming]"/>
    <property type="match status" value="1"/>
</dbReference>
<evidence type="ECO:0000256" key="5">
    <source>
        <dbReference type="ARBA" id="ARBA00022857"/>
    </source>
</evidence>
<evidence type="ECO:0000313" key="8">
    <source>
        <dbReference type="Proteomes" id="UP000724874"/>
    </source>
</evidence>
<evidence type="ECO:0000256" key="2">
    <source>
        <dbReference type="ARBA" id="ARBA00009183"/>
    </source>
</evidence>
<dbReference type="Gene3D" id="3.50.50.60">
    <property type="entry name" value="FAD/NAD(P)-binding domain"/>
    <property type="match status" value="1"/>
</dbReference>
<evidence type="ECO:0000256" key="6">
    <source>
        <dbReference type="ARBA" id="ARBA00023002"/>
    </source>
</evidence>
<keyword evidence="6" id="KW-0560">Oxidoreductase</keyword>
<keyword evidence="5" id="KW-0521">NADP</keyword>
<dbReference type="Pfam" id="PF00743">
    <property type="entry name" value="FMO-like"/>
    <property type="match status" value="1"/>
</dbReference>
<dbReference type="EMBL" id="JADNYJ010000098">
    <property type="protein sequence ID" value="KAF8886087.1"/>
    <property type="molecule type" value="Genomic_DNA"/>
</dbReference>
<evidence type="ECO:0000256" key="4">
    <source>
        <dbReference type="ARBA" id="ARBA00022827"/>
    </source>
</evidence>
<comment type="similarity">
    <text evidence="2">Belongs to the FMO family.</text>
</comment>
<accession>A0A9P5TJT7</accession>
<evidence type="ECO:0000256" key="1">
    <source>
        <dbReference type="ARBA" id="ARBA00001974"/>
    </source>
</evidence>
<dbReference type="GO" id="GO:0050660">
    <property type="term" value="F:flavin adenine dinucleotide binding"/>
    <property type="evidence" value="ECO:0007669"/>
    <property type="project" value="InterPro"/>
</dbReference>
<dbReference type="Proteomes" id="UP000724874">
    <property type="component" value="Unassembled WGS sequence"/>
</dbReference>
<evidence type="ECO:0008006" key="9">
    <source>
        <dbReference type="Google" id="ProtNLM"/>
    </source>
</evidence>
<dbReference type="PANTHER" id="PTHR43539">
    <property type="entry name" value="FLAVIN-BINDING MONOOXYGENASE-LIKE PROTEIN (AFU_ORTHOLOGUE AFUA_4G09220)"/>
    <property type="match status" value="1"/>
</dbReference>
<comment type="caution">
    <text evidence="7">The sequence shown here is derived from an EMBL/GenBank/DDBJ whole genome shotgun (WGS) entry which is preliminary data.</text>
</comment>
<keyword evidence="3" id="KW-0285">Flavoprotein</keyword>
<dbReference type="InterPro" id="IPR050982">
    <property type="entry name" value="Auxin_biosynth/cation_transpt"/>
</dbReference>
<gene>
    <name evidence="7" type="ORF">CPB84DRAFT_1950483</name>
</gene>
<keyword evidence="8" id="KW-1185">Reference proteome</keyword>
<reference evidence="7" key="1">
    <citation type="submission" date="2020-11" db="EMBL/GenBank/DDBJ databases">
        <authorList>
            <consortium name="DOE Joint Genome Institute"/>
            <person name="Ahrendt S."/>
            <person name="Riley R."/>
            <person name="Andreopoulos W."/>
            <person name="LaButti K."/>
            <person name="Pangilinan J."/>
            <person name="Ruiz-duenas F.J."/>
            <person name="Barrasa J.M."/>
            <person name="Sanchez-Garcia M."/>
            <person name="Camarero S."/>
            <person name="Miyauchi S."/>
            <person name="Serrano A."/>
            <person name="Linde D."/>
            <person name="Babiker R."/>
            <person name="Drula E."/>
            <person name="Ayuso-Fernandez I."/>
            <person name="Pacheco R."/>
            <person name="Padilla G."/>
            <person name="Ferreira P."/>
            <person name="Barriuso J."/>
            <person name="Kellner H."/>
            <person name="Castanera R."/>
            <person name="Alfaro M."/>
            <person name="Ramirez L."/>
            <person name="Pisabarro A.G."/>
            <person name="Kuo A."/>
            <person name="Tritt A."/>
            <person name="Lipzen A."/>
            <person name="He G."/>
            <person name="Yan M."/>
            <person name="Ng V."/>
            <person name="Cullen D."/>
            <person name="Martin F."/>
            <person name="Rosso M.-N."/>
            <person name="Henrissat B."/>
            <person name="Hibbett D."/>
            <person name="Martinez A.T."/>
            <person name="Grigoriev I.V."/>
        </authorList>
    </citation>
    <scope>NUCLEOTIDE SEQUENCE</scope>
    <source>
        <strain evidence="7">AH 44721</strain>
    </source>
</reference>
<proteinExistence type="inferred from homology"/>
<dbReference type="SUPFAM" id="SSF51905">
    <property type="entry name" value="FAD/NAD(P)-binding domain"/>
    <property type="match status" value="1"/>
</dbReference>
<organism evidence="7 8">
    <name type="scientific">Gymnopilus junonius</name>
    <name type="common">Spectacular rustgill mushroom</name>
    <name type="synonym">Gymnopilus spectabilis subsp. junonius</name>
    <dbReference type="NCBI Taxonomy" id="109634"/>
    <lineage>
        <taxon>Eukaryota</taxon>
        <taxon>Fungi</taxon>
        <taxon>Dikarya</taxon>
        <taxon>Basidiomycota</taxon>
        <taxon>Agaricomycotina</taxon>
        <taxon>Agaricomycetes</taxon>
        <taxon>Agaricomycetidae</taxon>
        <taxon>Agaricales</taxon>
        <taxon>Agaricineae</taxon>
        <taxon>Hymenogastraceae</taxon>
        <taxon>Gymnopilus</taxon>
    </lineage>
</organism>
<evidence type="ECO:0000313" key="7">
    <source>
        <dbReference type="EMBL" id="KAF8886087.1"/>
    </source>
</evidence>